<dbReference type="InterPro" id="IPR052067">
    <property type="entry name" value="Metal_resp_HTH_trans_reg"/>
</dbReference>
<sequence length="181" mass="20749">MFYLFKLRYSQVRVISNCSMNVYVNINEQRVNLFNGITMKLDLDTFLAYQLINVASLVSNDLAKVYQSKFDLTIPQWRILANLAQFGQSNAKNLCTQADMDKSTVSRAIKILVEKKLLMTQINSEDKRAAILSLSEAGKEMYKKIVPEALRWEKELLASLNTHEQDLLISVLNKLKNKLQA</sequence>
<dbReference type="SUPFAM" id="SSF46785">
    <property type="entry name" value="Winged helix' DNA-binding domain"/>
    <property type="match status" value="1"/>
</dbReference>
<proteinExistence type="predicted"/>
<keyword evidence="1" id="KW-0805">Transcription regulation</keyword>
<name>A0A9W4QXF5_PSEHA</name>
<evidence type="ECO:0000259" key="4">
    <source>
        <dbReference type="PROSITE" id="PS50995"/>
    </source>
</evidence>
<protein>
    <recommendedName>
        <fullName evidence="4">HTH marR-type domain-containing protein</fullName>
    </recommendedName>
</protein>
<dbReference type="GO" id="GO:0003677">
    <property type="term" value="F:DNA binding"/>
    <property type="evidence" value="ECO:0007669"/>
    <property type="project" value="UniProtKB-KW"/>
</dbReference>
<evidence type="ECO:0000313" key="5">
    <source>
        <dbReference type="EMBL" id="CAH9058180.1"/>
    </source>
</evidence>
<dbReference type="PANTHER" id="PTHR35790:SF4">
    <property type="entry name" value="HTH-TYPE TRANSCRIPTIONAL REGULATOR PCHR"/>
    <property type="match status" value="1"/>
</dbReference>
<evidence type="ECO:0000256" key="1">
    <source>
        <dbReference type="ARBA" id="ARBA00023015"/>
    </source>
</evidence>
<dbReference type="Proteomes" id="UP001152447">
    <property type="component" value="Unassembled WGS sequence"/>
</dbReference>
<reference evidence="5" key="1">
    <citation type="submission" date="2022-07" db="EMBL/GenBank/DDBJ databases">
        <authorList>
            <person name="Criscuolo A."/>
        </authorList>
    </citation>
    <scope>NUCLEOTIDE SEQUENCE</scope>
    <source>
        <strain evidence="5">CIP103197</strain>
    </source>
</reference>
<dbReference type="PANTHER" id="PTHR35790">
    <property type="entry name" value="HTH-TYPE TRANSCRIPTIONAL REGULATOR PCHR"/>
    <property type="match status" value="1"/>
</dbReference>
<organism evidence="5 6">
    <name type="scientific">Pseudoalteromonas haloplanktis</name>
    <name type="common">Alteromonas haloplanktis</name>
    <dbReference type="NCBI Taxonomy" id="228"/>
    <lineage>
        <taxon>Bacteria</taxon>
        <taxon>Pseudomonadati</taxon>
        <taxon>Pseudomonadota</taxon>
        <taxon>Gammaproteobacteria</taxon>
        <taxon>Alteromonadales</taxon>
        <taxon>Pseudoalteromonadaceae</taxon>
        <taxon>Pseudoalteromonas</taxon>
    </lineage>
</organism>
<feature type="domain" description="HTH marR-type" evidence="4">
    <location>
        <begin position="44"/>
        <end position="177"/>
    </location>
</feature>
<dbReference type="PRINTS" id="PR00598">
    <property type="entry name" value="HTHMARR"/>
</dbReference>
<comment type="caution">
    <text evidence="5">The sequence shown here is derived from an EMBL/GenBank/DDBJ whole genome shotgun (WGS) entry which is preliminary data.</text>
</comment>
<dbReference type="Gene3D" id="1.10.10.10">
    <property type="entry name" value="Winged helix-like DNA-binding domain superfamily/Winged helix DNA-binding domain"/>
    <property type="match status" value="1"/>
</dbReference>
<keyword evidence="6" id="KW-1185">Reference proteome</keyword>
<dbReference type="Pfam" id="PF01047">
    <property type="entry name" value="MarR"/>
    <property type="match status" value="1"/>
</dbReference>
<dbReference type="InterPro" id="IPR036388">
    <property type="entry name" value="WH-like_DNA-bd_sf"/>
</dbReference>
<dbReference type="PROSITE" id="PS50995">
    <property type="entry name" value="HTH_MARR_2"/>
    <property type="match status" value="1"/>
</dbReference>
<dbReference type="GO" id="GO:0003700">
    <property type="term" value="F:DNA-binding transcription factor activity"/>
    <property type="evidence" value="ECO:0007669"/>
    <property type="project" value="InterPro"/>
</dbReference>
<keyword evidence="2" id="KW-0238">DNA-binding</keyword>
<accession>A0A9W4QXF5</accession>
<dbReference type="EMBL" id="CAMAPB010000023">
    <property type="protein sequence ID" value="CAH9058180.1"/>
    <property type="molecule type" value="Genomic_DNA"/>
</dbReference>
<dbReference type="AlphaFoldDB" id="A0A9W4QXF5"/>
<dbReference type="SMART" id="SM00347">
    <property type="entry name" value="HTH_MARR"/>
    <property type="match status" value="1"/>
</dbReference>
<gene>
    <name evidence="5" type="ORF">PSEHALCIP103_01808</name>
</gene>
<dbReference type="InterPro" id="IPR000835">
    <property type="entry name" value="HTH_MarR-typ"/>
</dbReference>
<keyword evidence="3" id="KW-0804">Transcription</keyword>
<evidence type="ECO:0000256" key="2">
    <source>
        <dbReference type="ARBA" id="ARBA00023125"/>
    </source>
</evidence>
<evidence type="ECO:0000313" key="6">
    <source>
        <dbReference type="Proteomes" id="UP001152447"/>
    </source>
</evidence>
<dbReference type="InterPro" id="IPR036390">
    <property type="entry name" value="WH_DNA-bd_sf"/>
</dbReference>
<evidence type="ECO:0000256" key="3">
    <source>
        <dbReference type="ARBA" id="ARBA00023163"/>
    </source>
</evidence>